<organism evidence="2 3">
    <name type="scientific">Dyadobacter frigoris</name>
    <dbReference type="NCBI Taxonomy" id="2576211"/>
    <lineage>
        <taxon>Bacteria</taxon>
        <taxon>Pseudomonadati</taxon>
        <taxon>Bacteroidota</taxon>
        <taxon>Cytophagia</taxon>
        <taxon>Cytophagales</taxon>
        <taxon>Spirosomataceae</taxon>
        <taxon>Dyadobacter</taxon>
    </lineage>
</organism>
<feature type="transmembrane region" description="Helical" evidence="1">
    <location>
        <begin position="164"/>
        <end position="191"/>
    </location>
</feature>
<gene>
    <name evidence="2" type="ORF">FDK13_05495</name>
</gene>
<comment type="caution">
    <text evidence="2">The sequence shown here is derived from an EMBL/GenBank/DDBJ whole genome shotgun (WGS) entry which is preliminary data.</text>
</comment>
<name>A0A4U6DAI0_9BACT</name>
<keyword evidence="1" id="KW-0812">Transmembrane</keyword>
<reference evidence="2 3" key="1">
    <citation type="submission" date="2019-05" db="EMBL/GenBank/DDBJ databases">
        <title>Dyadobacter AR-3-8 sp. nov., isolated from arctic soil.</title>
        <authorList>
            <person name="Chaudhary D.K."/>
        </authorList>
    </citation>
    <scope>NUCLEOTIDE SEQUENCE [LARGE SCALE GENOMIC DNA]</scope>
    <source>
        <strain evidence="2 3">AR-3-8</strain>
    </source>
</reference>
<dbReference type="Proteomes" id="UP000304900">
    <property type="component" value="Unassembled WGS sequence"/>
</dbReference>
<feature type="transmembrane region" description="Helical" evidence="1">
    <location>
        <begin position="48"/>
        <end position="66"/>
    </location>
</feature>
<evidence type="ECO:0000313" key="3">
    <source>
        <dbReference type="Proteomes" id="UP000304900"/>
    </source>
</evidence>
<evidence type="ECO:0000256" key="1">
    <source>
        <dbReference type="SAM" id="Phobius"/>
    </source>
</evidence>
<keyword evidence="1" id="KW-1133">Transmembrane helix</keyword>
<feature type="transmembrane region" description="Helical" evidence="1">
    <location>
        <begin position="86"/>
        <end position="105"/>
    </location>
</feature>
<dbReference type="OrthoDB" id="676747at2"/>
<proteinExistence type="predicted"/>
<sequence>MKKNLYYHAVFQRKNPVKEFFFNIFTALASWPRLLLEVFLRKNFGERYFSFSTAVIMAFFLALMPVLLNKIFDSYMRQFDSLYDIFVKYLEWYIFIGIFLAVAYFRQKEIDRNPSVFDLGKFSLSSGDTNPLFEKVTIFKNREVAGGPKVGPDQRQIATILEPLVCLIVGLILIKMGAISGALIAISSIFYSFSYMAAFHVGDNFIMDKIDELICNQELYSSFVEGIEPSKTRGVNYYGRRPADPEIRRKVAETFTEQQSETAEVF</sequence>
<dbReference type="EMBL" id="SZVO01000002">
    <property type="protein sequence ID" value="TKT93307.1"/>
    <property type="molecule type" value="Genomic_DNA"/>
</dbReference>
<dbReference type="AlphaFoldDB" id="A0A4U6DAI0"/>
<evidence type="ECO:0000313" key="2">
    <source>
        <dbReference type="EMBL" id="TKT93307.1"/>
    </source>
</evidence>
<dbReference type="RefSeq" id="WP_137338983.1">
    <property type="nucleotide sequence ID" value="NZ_SZVO01000002.1"/>
</dbReference>
<accession>A0A4U6DAI0</accession>
<protein>
    <submittedName>
        <fullName evidence="2">Uncharacterized protein</fullName>
    </submittedName>
</protein>
<keyword evidence="3" id="KW-1185">Reference proteome</keyword>
<keyword evidence="1" id="KW-0472">Membrane</keyword>